<reference evidence="9" key="1">
    <citation type="submission" date="2020-10" db="EMBL/GenBank/DDBJ databases">
        <authorList>
            <person name="Gilroy R."/>
        </authorList>
    </citation>
    <scope>NUCLEOTIDE SEQUENCE</scope>
    <source>
        <strain evidence="9">CHK187-14744</strain>
    </source>
</reference>
<feature type="transmembrane region" description="Helical" evidence="8">
    <location>
        <begin position="167"/>
        <end position="190"/>
    </location>
</feature>
<gene>
    <name evidence="9" type="ORF">IAB63_02980</name>
</gene>
<evidence type="ECO:0000256" key="4">
    <source>
        <dbReference type="ARBA" id="ARBA00022475"/>
    </source>
</evidence>
<dbReference type="PANTHER" id="PTHR21716">
    <property type="entry name" value="TRANSMEMBRANE PROTEIN"/>
    <property type="match status" value="1"/>
</dbReference>
<evidence type="ECO:0000256" key="8">
    <source>
        <dbReference type="SAM" id="Phobius"/>
    </source>
</evidence>
<dbReference type="GO" id="GO:0055085">
    <property type="term" value="P:transmembrane transport"/>
    <property type="evidence" value="ECO:0007669"/>
    <property type="project" value="TreeGrafter"/>
</dbReference>
<dbReference type="AlphaFoldDB" id="A0A9D1HHB3"/>
<evidence type="ECO:0000256" key="5">
    <source>
        <dbReference type="ARBA" id="ARBA00022692"/>
    </source>
</evidence>
<comment type="subcellular location">
    <subcellularLocation>
        <location evidence="1">Cell membrane</location>
        <topology evidence="1">Multi-pass membrane protein</topology>
    </subcellularLocation>
</comment>
<organism evidence="9 10">
    <name type="scientific">Candidatus Onthocola gallistercoris</name>
    <dbReference type="NCBI Taxonomy" id="2840876"/>
    <lineage>
        <taxon>Bacteria</taxon>
        <taxon>Bacillati</taxon>
        <taxon>Bacillota</taxon>
        <taxon>Bacilli</taxon>
        <taxon>Candidatus Onthocola</taxon>
    </lineage>
</organism>
<feature type="transmembrane region" description="Helical" evidence="8">
    <location>
        <begin position="255"/>
        <end position="276"/>
    </location>
</feature>
<feature type="transmembrane region" description="Helical" evidence="8">
    <location>
        <begin position="282"/>
        <end position="303"/>
    </location>
</feature>
<proteinExistence type="inferred from homology"/>
<evidence type="ECO:0000256" key="3">
    <source>
        <dbReference type="ARBA" id="ARBA00022448"/>
    </source>
</evidence>
<feature type="transmembrane region" description="Helical" evidence="8">
    <location>
        <begin position="31"/>
        <end position="56"/>
    </location>
</feature>
<dbReference type="GO" id="GO:0005886">
    <property type="term" value="C:plasma membrane"/>
    <property type="evidence" value="ECO:0007669"/>
    <property type="project" value="UniProtKB-SubCell"/>
</dbReference>
<feature type="transmembrane region" description="Helical" evidence="8">
    <location>
        <begin position="7"/>
        <end position="25"/>
    </location>
</feature>
<keyword evidence="5 8" id="KW-0812">Transmembrane</keyword>
<name>A0A9D1HHB3_9FIRM</name>
<evidence type="ECO:0000256" key="6">
    <source>
        <dbReference type="ARBA" id="ARBA00022989"/>
    </source>
</evidence>
<sequence>MKLDKRTCLNIGVTVFLLYLVIHYWSRAASVAGLVLGAAMPLILGCGIAYLLNIVMTGLEKYLLDRGKMPFMVKRTLAILLSFLTVLLIIFLIIRFVVPELITCIRLLVSEIPGMLEDLFAKLGENSELMSWIENQLFNFDWEKNINNIVSVILNGFSNVMGSFINVISRTISATVTVGVAFIFSIYLLIGKEKLLRQLDTLGRTYIKDKIYTKILHVLGTMNDCFHSYIVGQCTEAVILGVLCMIGMRIFGFPYAASIGSLIGFTALIPVAGAYIGAATGFVMILAVSPLKAILFIVYIVVLQQLESNLIYPRVVGASIGLPGLWVLATITVFGGILGIGGMLIGVPLAATAYRLIKEDVSRKNAGNDSKKG</sequence>
<dbReference type="EMBL" id="DVLT01000019">
    <property type="protein sequence ID" value="HIU02202.1"/>
    <property type="molecule type" value="Genomic_DNA"/>
</dbReference>
<comment type="caution">
    <text evidence="9">The sequence shown here is derived from an EMBL/GenBank/DDBJ whole genome shotgun (WGS) entry which is preliminary data.</text>
</comment>
<dbReference type="InterPro" id="IPR002549">
    <property type="entry name" value="AI-2E-like"/>
</dbReference>
<evidence type="ECO:0000256" key="2">
    <source>
        <dbReference type="ARBA" id="ARBA00009773"/>
    </source>
</evidence>
<comment type="similarity">
    <text evidence="2">Belongs to the autoinducer-2 exporter (AI-2E) (TC 2.A.86) family.</text>
</comment>
<dbReference type="Pfam" id="PF01594">
    <property type="entry name" value="AI-2E_transport"/>
    <property type="match status" value="1"/>
</dbReference>
<reference evidence="9" key="2">
    <citation type="journal article" date="2021" name="PeerJ">
        <title>Extensive microbial diversity within the chicken gut microbiome revealed by metagenomics and culture.</title>
        <authorList>
            <person name="Gilroy R."/>
            <person name="Ravi A."/>
            <person name="Getino M."/>
            <person name="Pursley I."/>
            <person name="Horton D.L."/>
            <person name="Alikhan N.F."/>
            <person name="Baker D."/>
            <person name="Gharbi K."/>
            <person name="Hall N."/>
            <person name="Watson M."/>
            <person name="Adriaenssens E.M."/>
            <person name="Foster-Nyarko E."/>
            <person name="Jarju S."/>
            <person name="Secka A."/>
            <person name="Antonio M."/>
            <person name="Oren A."/>
            <person name="Chaudhuri R.R."/>
            <person name="La Ragione R."/>
            <person name="Hildebrand F."/>
            <person name="Pallen M.J."/>
        </authorList>
    </citation>
    <scope>NUCLEOTIDE SEQUENCE</scope>
    <source>
        <strain evidence="9">CHK187-14744</strain>
    </source>
</reference>
<dbReference type="Proteomes" id="UP000824164">
    <property type="component" value="Unassembled WGS sequence"/>
</dbReference>
<evidence type="ECO:0000256" key="1">
    <source>
        <dbReference type="ARBA" id="ARBA00004651"/>
    </source>
</evidence>
<accession>A0A9D1HHB3</accession>
<evidence type="ECO:0000313" key="9">
    <source>
        <dbReference type="EMBL" id="HIU02202.1"/>
    </source>
</evidence>
<dbReference type="PANTHER" id="PTHR21716:SF53">
    <property type="entry name" value="PERMEASE PERM-RELATED"/>
    <property type="match status" value="1"/>
</dbReference>
<keyword evidence="6 8" id="KW-1133">Transmembrane helix</keyword>
<evidence type="ECO:0000256" key="7">
    <source>
        <dbReference type="ARBA" id="ARBA00023136"/>
    </source>
</evidence>
<keyword evidence="3" id="KW-0813">Transport</keyword>
<keyword evidence="7 8" id="KW-0472">Membrane</keyword>
<keyword evidence="4" id="KW-1003">Cell membrane</keyword>
<feature type="transmembrane region" description="Helical" evidence="8">
    <location>
        <begin position="77"/>
        <end position="98"/>
    </location>
</feature>
<evidence type="ECO:0000313" key="10">
    <source>
        <dbReference type="Proteomes" id="UP000824164"/>
    </source>
</evidence>
<protein>
    <submittedName>
        <fullName evidence="9">AI-2E family transporter</fullName>
    </submittedName>
</protein>